<keyword evidence="1" id="KW-0808">Transferase</keyword>
<keyword evidence="1" id="KW-0489">Methyltransferase</keyword>
<proteinExistence type="predicted"/>
<sequence>MDAAIPIFILKEVENVIITTVMKNFKEAEIMARVLAISLNSQYVPRNKKSISSLLENEEAVLVVGTERMELYSTPGEKPFFFHPNSAMFRVKRLLGGECDPFVEAAGIREGNTILDCTLGLASDSIVAAYAAGEKGKVCGIEGNKEMALIVGEGLKKWEAGNEDISKAMKRVEVVHADHLKFLRTCADRSFDIVYFDPMFEEALSSEGMVPLKQIAIHDDLSEDVIAEAKRVAKERVVLKDHWTSTRFEKWGFSQIKRRSASFHFGVLERED</sequence>
<dbReference type="Gene3D" id="3.40.50.150">
    <property type="entry name" value="Vaccinia Virus protein VP39"/>
    <property type="match status" value="1"/>
</dbReference>
<protein>
    <submittedName>
        <fullName evidence="1">Class I SAM-dependent methyltransferase</fullName>
        <ecNumber evidence="1">2.1.1.-</ecNumber>
    </submittedName>
</protein>
<dbReference type="InterPro" id="IPR029063">
    <property type="entry name" value="SAM-dependent_MTases_sf"/>
</dbReference>
<dbReference type="GO" id="GO:0008168">
    <property type="term" value="F:methyltransferase activity"/>
    <property type="evidence" value="ECO:0007669"/>
    <property type="project" value="UniProtKB-KW"/>
</dbReference>
<dbReference type="PANTHER" id="PTHR36112:SF1">
    <property type="entry name" value="RIBOSOMAL RNA SMALL SUBUNIT METHYLTRANSFERASE J"/>
    <property type="match status" value="1"/>
</dbReference>
<dbReference type="SUPFAM" id="SSF53335">
    <property type="entry name" value="S-adenosyl-L-methionine-dependent methyltransferases"/>
    <property type="match status" value="1"/>
</dbReference>
<dbReference type="PANTHER" id="PTHR36112">
    <property type="entry name" value="RIBOSOMAL RNA SMALL SUBUNIT METHYLTRANSFERASE J"/>
    <property type="match status" value="1"/>
</dbReference>
<accession>A0ABZ2NBX7</accession>
<dbReference type="InterPro" id="IPR007536">
    <property type="entry name" value="16SrRNA_methylTrfase_J"/>
</dbReference>
<dbReference type="RefSeq" id="WP_338776663.1">
    <property type="nucleotide sequence ID" value="NZ_CP147407.1"/>
</dbReference>
<keyword evidence="2" id="KW-1185">Reference proteome</keyword>
<evidence type="ECO:0000313" key="2">
    <source>
        <dbReference type="Proteomes" id="UP001377337"/>
    </source>
</evidence>
<dbReference type="Pfam" id="PF04445">
    <property type="entry name" value="SAM_MT"/>
    <property type="match status" value="1"/>
</dbReference>
<dbReference type="GO" id="GO:0032259">
    <property type="term" value="P:methylation"/>
    <property type="evidence" value="ECO:0007669"/>
    <property type="project" value="UniProtKB-KW"/>
</dbReference>
<reference evidence="1 2" key="1">
    <citation type="submission" date="2024-02" db="EMBL/GenBank/DDBJ databases">
        <title>Seven novel Bacillus-like species.</title>
        <authorList>
            <person name="Liu G."/>
        </authorList>
    </citation>
    <scope>NUCLEOTIDE SEQUENCE [LARGE SCALE GENOMIC DNA]</scope>
    <source>
        <strain evidence="1 2">FJAT-52054</strain>
    </source>
</reference>
<dbReference type="EMBL" id="CP147407">
    <property type="protein sequence ID" value="WXB95244.1"/>
    <property type="molecule type" value="Genomic_DNA"/>
</dbReference>
<evidence type="ECO:0000313" key="1">
    <source>
        <dbReference type="EMBL" id="WXB95244.1"/>
    </source>
</evidence>
<dbReference type="EC" id="2.1.1.-" evidence="1"/>
<organism evidence="1 2">
    <name type="scientific">Metabacillus sediminis</name>
    <dbReference type="NCBI Taxonomy" id="3117746"/>
    <lineage>
        <taxon>Bacteria</taxon>
        <taxon>Bacillati</taxon>
        <taxon>Bacillota</taxon>
        <taxon>Bacilli</taxon>
        <taxon>Bacillales</taxon>
        <taxon>Bacillaceae</taxon>
        <taxon>Metabacillus</taxon>
    </lineage>
</organism>
<gene>
    <name evidence="1" type="ORF">WCV65_11710</name>
</gene>
<dbReference type="Proteomes" id="UP001377337">
    <property type="component" value="Chromosome"/>
</dbReference>
<name>A0ABZ2NBX7_9BACI</name>
<dbReference type="CDD" id="cd02440">
    <property type="entry name" value="AdoMet_MTases"/>
    <property type="match status" value="1"/>
</dbReference>